<evidence type="ECO:0000256" key="1">
    <source>
        <dbReference type="SAM" id="SignalP"/>
    </source>
</evidence>
<name>A0A328VDG8_9CHLR</name>
<comment type="caution">
    <text evidence="2">The sequence shown here is derived from an EMBL/GenBank/DDBJ whole genome shotgun (WGS) entry which is preliminary data.</text>
</comment>
<protein>
    <recommendedName>
        <fullName evidence="4">Spondin domain-containing protein</fullName>
    </recommendedName>
</protein>
<gene>
    <name evidence="2" type="ORF">A4R35_09335</name>
</gene>
<keyword evidence="1" id="KW-0732">Signal</keyword>
<dbReference type="AlphaFoldDB" id="A0A328VDG8"/>
<dbReference type="Proteomes" id="UP000248706">
    <property type="component" value="Unassembled WGS sequence"/>
</dbReference>
<accession>A0A328VDG8</accession>
<dbReference type="PROSITE" id="PS51257">
    <property type="entry name" value="PROKAR_LIPOPROTEIN"/>
    <property type="match status" value="1"/>
</dbReference>
<organism evidence="2 3">
    <name type="scientific">Thermogemmatispora tikiterensis</name>
    <dbReference type="NCBI Taxonomy" id="1825093"/>
    <lineage>
        <taxon>Bacteria</taxon>
        <taxon>Bacillati</taxon>
        <taxon>Chloroflexota</taxon>
        <taxon>Ktedonobacteria</taxon>
        <taxon>Thermogemmatisporales</taxon>
        <taxon>Thermogemmatisporaceae</taxon>
        <taxon>Thermogemmatispora</taxon>
    </lineage>
</organism>
<feature type="signal peptide" evidence="1">
    <location>
        <begin position="1"/>
        <end position="22"/>
    </location>
</feature>
<feature type="chain" id="PRO_5016360997" description="Spondin domain-containing protein" evidence="1">
    <location>
        <begin position="23"/>
        <end position="225"/>
    </location>
</feature>
<reference evidence="2 3" key="1">
    <citation type="submission" date="2016-08" db="EMBL/GenBank/DDBJ databases">
        <title>Analysis of Carbohydrate Active Enzymes in Thermogemmatispora T81 Reveals Carbohydrate Degradation Ability.</title>
        <authorList>
            <person name="Tomazini A."/>
            <person name="Lal S."/>
            <person name="Stott M."/>
            <person name="Henrissat B."/>
            <person name="Polikarpov I."/>
            <person name="Sparling R."/>
            <person name="Levin D.B."/>
        </authorList>
    </citation>
    <scope>NUCLEOTIDE SEQUENCE [LARGE SCALE GENOMIC DNA]</scope>
    <source>
        <strain evidence="2 3">T81</strain>
    </source>
</reference>
<keyword evidence="3" id="KW-1185">Reference proteome</keyword>
<evidence type="ECO:0008006" key="4">
    <source>
        <dbReference type="Google" id="ProtNLM"/>
    </source>
</evidence>
<sequence>MRSPFPRLFAVLVFLLIGALSACQTTPSQTSVPSDQAYAPLNLHLHADRYEFTTPQSMCAAILTAEVKNITHGKSHWNTPDGLRPHIAAAAPHMSLPETIVAQGYRIYTPVRFGTMKVLRDLRQQPTQEFVTVGGQVQQDQLWLDPFPQLQDTGHYVIVFGPGIQPAGKGKVGTWLEVYDAFPVDEHGIVTLQQAGSPNEPGPGQPQPAVKISLTDLQHQLAACK</sequence>
<dbReference type="EMBL" id="MCIF01000002">
    <property type="protein sequence ID" value="RAQ95736.1"/>
    <property type="molecule type" value="Genomic_DNA"/>
</dbReference>
<evidence type="ECO:0000313" key="3">
    <source>
        <dbReference type="Proteomes" id="UP000248706"/>
    </source>
</evidence>
<proteinExistence type="predicted"/>
<evidence type="ECO:0000313" key="2">
    <source>
        <dbReference type="EMBL" id="RAQ95736.1"/>
    </source>
</evidence>